<dbReference type="InterPro" id="IPR050553">
    <property type="entry name" value="Thioredoxin_ResA/DsbE_sf"/>
</dbReference>
<dbReference type="PROSITE" id="PS51352">
    <property type="entry name" value="THIOREDOXIN_2"/>
    <property type="match status" value="1"/>
</dbReference>
<evidence type="ECO:0000256" key="1">
    <source>
        <dbReference type="ARBA" id="ARBA00004196"/>
    </source>
</evidence>
<dbReference type="RefSeq" id="WP_136837388.1">
    <property type="nucleotide sequence ID" value="NZ_SWBQ01000005.1"/>
</dbReference>
<name>A0A4U1CCD2_9SPHI</name>
<evidence type="ECO:0000313" key="7">
    <source>
        <dbReference type="Proteomes" id="UP000307244"/>
    </source>
</evidence>
<sequence>MMMNKLKNSLMAVTLVAVAGCAQNKSSDGYAISGKIKGVDSGMVRLMHYNEADRTSKAVDSALLKDGVFELKGKIDNPEVMGLQFSSGNWGMRLFVENSKITVDIDTTGAEHYDYTAYGMGKGASLKTFKISGSKVNDEYEQYENNPEQLKFKAAYAALDKMKGADHEALRAKSDSISKLYKAWQLKYINDFVAKDPASVAGVYMFSNYYMFESSMPISKVEAMLAKFQSGAKGSAYYDNLSENIEMRKRVLPGKSAPDFTLLTRDSTSFSLSSTKGKYVMVDFWASWCKPCREAIPHWKEVYQKYKDKGFEIVSVSNDSKWKDWFKAMDQEQMPWIQVCDEFPLKNMPAKVSTLYQTPSLPCYVLLDKEGKILVHTIEEKDIDRKLAEVFR</sequence>
<evidence type="ECO:0000313" key="6">
    <source>
        <dbReference type="EMBL" id="TKC04395.1"/>
    </source>
</evidence>
<dbReference type="InterPro" id="IPR013766">
    <property type="entry name" value="Thioredoxin_domain"/>
</dbReference>
<comment type="caution">
    <text evidence="6">The sequence shown here is derived from an EMBL/GenBank/DDBJ whole genome shotgun (WGS) entry which is preliminary data.</text>
</comment>
<dbReference type="PANTHER" id="PTHR42852:SF6">
    <property type="entry name" value="THIOL:DISULFIDE INTERCHANGE PROTEIN DSBE"/>
    <property type="match status" value="1"/>
</dbReference>
<dbReference type="Pfam" id="PF00578">
    <property type="entry name" value="AhpC-TSA"/>
    <property type="match status" value="1"/>
</dbReference>
<dbReference type="AlphaFoldDB" id="A0A4U1CCD2"/>
<dbReference type="GO" id="GO:0030313">
    <property type="term" value="C:cell envelope"/>
    <property type="evidence" value="ECO:0007669"/>
    <property type="project" value="UniProtKB-SubCell"/>
</dbReference>
<dbReference type="InterPro" id="IPR036249">
    <property type="entry name" value="Thioredoxin-like_sf"/>
</dbReference>
<keyword evidence="7" id="KW-1185">Reference proteome</keyword>
<dbReference type="PANTHER" id="PTHR42852">
    <property type="entry name" value="THIOL:DISULFIDE INTERCHANGE PROTEIN DSBE"/>
    <property type="match status" value="1"/>
</dbReference>
<dbReference type="CDD" id="cd02966">
    <property type="entry name" value="TlpA_like_family"/>
    <property type="match status" value="1"/>
</dbReference>
<dbReference type="SUPFAM" id="SSF52833">
    <property type="entry name" value="Thioredoxin-like"/>
    <property type="match status" value="1"/>
</dbReference>
<comment type="subcellular location">
    <subcellularLocation>
        <location evidence="1">Cell envelope</location>
    </subcellularLocation>
</comment>
<gene>
    <name evidence="6" type="ORF">FA047_17580</name>
</gene>
<dbReference type="InterPro" id="IPR000866">
    <property type="entry name" value="AhpC/TSA"/>
</dbReference>
<dbReference type="Gene3D" id="3.40.30.10">
    <property type="entry name" value="Glutaredoxin"/>
    <property type="match status" value="1"/>
</dbReference>
<proteinExistence type="predicted"/>
<organism evidence="6 7">
    <name type="scientific">Pedobacter frigoris</name>
    <dbReference type="NCBI Taxonomy" id="2571272"/>
    <lineage>
        <taxon>Bacteria</taxon>
        <taxon>Pseudomonadati</taxon>
        <taxon>Bacteroidota</taxon>
        <taxon>Sphingobacteriia</taxon>
        <taxon>Sphingobacteriales</taxon>
        <taxon>Sphingobacteriaceae</taxon>
        <taxon>Pedobacter</taxon>
    </lineage>
</organism>
<evidence type="ECO:0000259" key="5">
    <source>
        <dbReference type="PROSITE" id="PS51352"/>
    </source>
</evidence>
<dbReference type="PROSITE" id="PS51257">
    <property type="entry name" value="PROKAR_LIPOPROTEIN"/>
    <property type="match status" value="1"/>
</dbReference>
<dbReference type="EMBL" id="SWBQ01000005">
    <property type="protein sequence ID" value="TKC04395.1"/>
    <property type="molecule type" value="Genomic_DNA"/>
</dbReference>
<evidence type="ECO:0000256" key="4">
    <source>
        <dbReference type="ARBA" id="ARBA00023284"/>
    </source>
</evidence>
<evidence type="ECO:0000256" key="2">
    <source>
        <dbReference type="ARBA" id="ARBA00022748"/>
    </source>
</evidence>
<keyword evidence="4" id="KW-0676">Redox-active center</keyword>
<keyword evidence="2" id="KW-0201">Cytochrome c-type biogenesis</keyword>
<dbReference type="OrthoDB" id="1069091at2"/>
<evidence type="ECO:0000256" key="3">
    <source>
        <dbReference type="ARBA" id="ARBA00023157"/>
    </source>
</evidence>
<feature type="domain" description="Thioredoxin" evidence="5">
    <location>
        <begin position="251"/>
        <end position="392"/>
    </location>
</feature>
<keyword evidence="3" id="KW-1015">Disulfide bond</keyword>
<protein>
    <submittedName>
        <fullName evidence="6">AhpC/TSA family protein</fullName>
    </submittedName>
</protein>
<accession>A0A4U1CCD2</accession>
<dbReference type="InterPro" id="IPR025380">
    <property type="entry name" value="DUF4369"/>
</dbReference>
<dbReference type="GO" id="GO:0017004">
    <property type="term" value="P:cytochrome complex assembly"/>
    <property type="evidence" value="ECO:0007669"/>
    <property type="project" value="UniProtKB-KW"/>
</dbReference>
<dbReference type="Pfam" id="PF14289">
    <property type="entry name" value="DUF4369"/>
    <property type="match status" value="1"/>
</dbReference>
<dbReference type="Proteomes" id="UP000307244">
    <property type="component" value="Unassembled WGS sequence"/>
</dbReference>
<reference evidence="6 7" key="1">
    <citation type="submission" date="2019-04" db="EMBL/GenBank/DDBJ databases">
        <title>Pedobacter sp. RP-3-15 sp. nov., isolated from Arctic soil.</title>
        <authorList>
            <person name="Dahal R.H."/>
            <person name="Kim D.-U."/>
        </authorList>
    </citation>
    <scope>NUCLEOTIDE SEQUENCE [LARGE SCALE GENOMIC DNA]</scope>
    <source>
        <strain evidence="6 7">RP-3-15</strain>
    </source>
</reference>